<comment type="caution">
    <text evidence="2">The sequence shown here is derived from an EMBL/GenBank/DDBJ whole genome shotgun (WGS) entry which is preliminary data.</text>
</comment>
<dbReference type="Proteomes" id="UP000631418">
    <property type="component" value="Unassembled WGS sequence"/>
</dbReference>
<dbReference type="RefSeq" id="WP_011968700.1">
    <property type="nucleotide sequence ID" value="NZ_CP073279.1"/>
</dbReference>
<organism evidence="2 3">
    <name type="scientific">Clostridium beijerinckii</name>
    <name type="common">Clostridium MP</name>
    <dbReference type="NCBI Taxonomy" id="1520"/>
    <lineage>
        <taxon>Bacteria</taxon>
        <taxon>Bacillati</taxon>
        <taxon>Bacillota</taxon>
        <taxon>Clostridia</taxon>
        <taxon>Eubacteriales</taxon>
        <taxon>Clostridiaceae</taxon>
        <taxon>Clostridium</taxon>
    </lineage>
</organism>
<sequence>MLDRENLKKELMVRYKEEKSIPCNINISTCGFNNDEILVAFDTMNYSFIERFKDDISLKDMCEILDNSIYKCDYKYAYFELKKFWEEHSINKELFKQGFELACGEELLFEIKEDEMLVNIGDCLFTVNLFDDELYYKINNFYHIKIGYKHTVTFEKYDEDKFNISVHNEIEQGVKQLQINRKKAKKELDEKRNNLVLSVCNKLLEIKNNLESIGIKER</sequence>
<proteinExistence type="predicted"/>
<keyword evidence="1" id="KW-0175">Coiled coil</keyword>
<dbReference type="EMBL" id="JADOEF010000004">
    <property type="protein sequence ID" value="MBF7811962.1"/>
    <property type="molecule type" value="Genomic_DNA"/>
</dbReference>
<protein>
    <submittedName>
        <fullName evidence="2">Uncharacterized protein</fullName>
    </submittedName>
</protein>
<evidence type="ECO:0000313" key="2">
    <source>
        <dbReference type="EMBL" id="MBF7811962.1"/>
    </source>
</evidence>
<dbReference type="AlphaFoldDB" id="A0AAE2V324"/>
<gene>
    <name evidence="2" type="ORF">IS491_25555</name>
</gene>
<evidence type="ECO:0000256" key="1">
    <source>
        <dbReference type="SAM" id="Coils"/>
    </source>
</evidence>
<evidence type="ECO:0000313" key="3">
    <source>
        <dbReference type="Proteomes" id="UP000631418"/>
    </source>
</evidence>
<reference evidence="2" key="1">
    <citation type="submission" date="2020-11" db="EMBL/GenBank/DDBJ databases">
        <authorList>
            <person name="Thieme N."/>
            <person name="Liebl W."/>
            <person name="Zverlov V."/>
        </authorList>
    </citation>
    <scope>NUCLEOTIDE SEQUENCE</scope>
    <source>
        <strain evidence="2">NT08</strain>
    </source>
</reference>
<accession>A0AAE2V324</accession>
<feature type="coiled-coil region" evidence="1">
    <location>
        <begin position="167"/>
        <end position="194"/>
    </location>
</feature>
<name>A0AAE2V324_CLOBE</name>